<keyword evidence="15" id="KW-1185">Reference proteome</keyword>
<feature type="transmembrane region" description="Helical" evidence="14">
    <location>
        <begin position="176"/>
        <end position="194"/>
    </location>
</feature>
<dbReference type="GO" id="GO:0033038">
    <property type="term" value="F:bitter taste receptor activity"/>
    <property type="evidence" value="ECO:0007669"/>
    <property type="project" value="InterPro"/>
</dbReference>
<accession>A0A6P5PSZ8</accession>
<keyword evidence="8 13" id="KW-0472">Membrane</keyword>
<dbReference type="Proteomes" id="UP000515126">
    <property type="component" value="Chromosome 6"/>
</dbReference>
<dbReference type="InterPro" id="IPR007960">
    <property type="entry name" value="TAS2R"/>
</dbReference>
<evidence type="ECO:0000256" key="7">
    <source>
        <dbReference type="ARBA" id="ARBA00023040"/>
    </source>
</evidence>
<reference evidence="16" key="1">
    <citation type="submission" date="2025-08" db="UniProtKB">
        <authorList>
            <consortium name="RefSeq"/>
        </authorList>
    </citation>
    <scope>IDENTIFICATION</scope>
</reference>
<dbReference type="GO" id="GO:0016020">
    <property type="term" value="C:membrane"/>
    <property type="evidence" value="ECO:0007669"/>
    <property type="project" value="UniProtKB-SubCell"/>
</dbReference>
<dbReference type="AlphaFoldDB" id="A0A6P5PSZ8"/>
<dbReference type="GeneID" id="110297136"/>
<evidence type="ECO:0000313" key="15">
    <source>
        <dbReference type="Proteomes" id="UP000515126"/>
    </source>
</evidence>
<sequence>MFSQTISTNDIFTFTVILFVELVIGILGNGFIALVNIMDWTKRRRISSADQILTALALTRFLYVWFMIICILLLMLCPHLLTRSEIVTSIGIIWIVNNHFSVWLATCLGVFYFLKIANFSNSLFLYLKWRVKKVVLMIIQVSMIFLILNLLSLNMYDQFSIDVYEGNTSYNLGNSTQFPTIFLFINSSKVFLITISSHVFLPINSLFMLIPFTVSLVAFLMLIFSLWKHHKKMQVNAKPPRDASTMAHIKALQTGFSFLLLYAIYLLFIVIGMLSLRLIGGKLILLFDHISGIGFPISHSFVLILGNSKLRQASLSVLPCLRCRSKDMATMGP</sequence>
<dbReference type="PANTHER" id="PTHR11394:SF37">
    <property type="entry name" value="TASTE RECEPTOR TYPE 2 MEMBER 110"/>
    <property type="match status" value="1"/>
</dbReference>
<evidence type="ECO:0000256" key="11">
    <source>
        <dbReference type="ARBA" id="ARBA00023224"/>
    </source>
</evidence>
<dbReference type="FunFam" id="1.20.1070.10:FF:000042">
    <property type="entry name" value="Taste receptor type 2 member 7"/>
    <property type="match status" value="1"/>
</dbReference>
<evidence type="ECO:0000256" key="9">
    <source>
        <dbReference type="ARBA" id="ARBA00023170"/>
    </source>
</evidence>
<feature type="transmembrane region" description="Helical" evidence="14">
    <location>
        <begin position="283"/>
        <end position="305"/>
    </location>
</feature>
<keyword evidence="5 13" id="KW-0812">Transmembrane</keyword>
<evidence type="ECO:0000256" key="5">
    <source>
        <dbReference type="ARBA" id="ARBA00022692"/>
    </source>
</evidence>
<feature type="transmembrane region" description="Helical" evidence="14">
    <location>
        <begin position="58"/>
        <end position="81"/>
    </location>
</feature>
<comment type="subcellular location">
    <subcellularLocation>
        <location evidence="1 13">Membrane</location>
        <topology evidence="1 13">Multi-pass membrane protein</topology>
    </subcellularLocation>
</comment>
<comment type="similarity">
    <text evidence="2 12">Belongs to the G-protein coupled receptor T2R family.</text>
</comment>
<evidence type="ECO:0000256" key="3">
    <source>
        <dbReference type="ARBA" id="ARBA00022480"/>
    </source>
</evidence>
<feature type="transmembrane region" description="Helical" evidence="14">
    <location>
        <begin position="134"/>
        <end position="156"/>
    </location>
</feature>
<dbReference type="Pfam" id="PF05296">
    <property type="entry name" value="TAS2R"/>
    <property type="match status" value="1"/>
</dbReference>
<dbReference type="CDD" id="cd15019">
    <property type="entry name" value="7tm_TAS2R14-like"/>
    <property type="match status" value="1"/>
</dbReference>
<keyword evidence="6 14" id="KW-1133">Transmembrane helix</keyword>
<evidence type="ECO:0000256" key="10">
    <source>
        <dbReference type="ARBA" id="ARBA00023180"/>
    </source>
</evidence>
<dbReference type="Gene3D" id="1.20.1070.10">
    <property type="entry name" value="Rhodopsin 7-helix transmembrane proteins"/>
    <property type="match status" value="1"/>
</dbReference>
<dbReference type="PANTHER" id="PTHR11394">
    <property type="entry name" value="TASTE RECEPTOR TYPE 2"/>
    <property type="match status" value="1"/>
</dbReference>
<keyword evidence="11 13" id="KW-0807">Transducer</keyword>
<protein>
    <recommendedName>
        <fullName evidence="13">Taste receptor type 2</fullName>
    </recommendedName>
</protein>
<evidence type="ECO:0000256" key="1">
    <source>
        <dbReference type="ARBA" id="ARBA00004141"/>
    </source>
</evidence>
<feature type="transmembrane region" description="Helical" evidence="14">
    <location>
        <begin position="206"/>
        <end position="227"/>
    </location>
</feature>
<gene>
    <name evidence="16" type="primary">LOC110297136</name>
</gene>
<evidence type="ECO:0000256" key="4">
    <source>
        <dbReference type="ARBA" id="ARBA00022606"/>
    </source>
</evidence>
<keyword evidence="9 13" id="KW-0675">Receptor</keyword>
<evidence type="ECO:0000256" key="8">
    <source>
        <dbReference type="ARBA" id="ARBA00023136"/>
    </source>
</evidence>
<evidence type="ECO:0000256" key="12">
    <source>
        <dbReference type="RuleBase" id="RU004423"/>
    </source>
</evidence>
<evidence type="ECO:0000256" key="14">
    <source>
        <dbReference type="SAM" id="Phobius"/>
    </source>
</evidence>
<evidence type="ECO:0000256" key="13">
    <source>
        <dbReference type="RuleBase" id="RU004424"/>
    </source>
</evidence>
<evidence type="ECO:0000256" key="6">
    <source>
        <dbReference type="ARBA" id="ARBA00022989"/>
    </source>
</evidence>
<name>A0A6P5PSZ8_MUSCR</name>
<evidence type="ECO:0000256" key="2">
    <source>
        <dbReference type="ARBA" id="ARBA00007376"/>
    </source>
</evidence>
<dbReference type="RefSeq" id="XP_021021574.1">
    <property type="nucleotide sequence ID" value="XM_021165915.1"/>
</dbReference>
<keyword evidence="3 13" id="KW-0919">Taste</keyword>
<dbReference type="KEGG" id="mcal:110297136"/>
<keyword evidence="7 13" id="KW-0297">G-protein coupled receptor</keyword>
<evidence type="ECO:0000313" key="16">
    <source>
        <dbReference type="RefSeq" id="XP_021021574.1"/>
    </source>
</evidence>
<dbReference type="GO" id="GO:0004930">
    <property type="term" value="F:G protein-coupled receptor activity"/>
    <property type="evidence" value="ECO:0007669"/>
    <property type="project" value="UniProtKB-KW"/>
</dbReference>
<organism evidence="15 16">
    <name type="scientific">Mus caroli</name>
    <name type="common">Ryukyu mouse</name>
    <name type="synonym">Ricefield mouse</name>
    <dbReference type="NCBI Taxonomy" id="10089"/>
    <lineage>
        <taxon>Eukaryota</taxon>
        <taxon>Metazoa</taxon>
        <taxon>Chordata</taxon>
        <taxon>Craniata</taxon>
        <taxon>Vertebrata</taxon>
        <taxon>Euteleostomi</taxon>
        <taxon>Mammalia</taxon>
        <taxon>Eutheria</taxon>
        <taxon>Euarchontoglires</taxon>
        <taxon>Glires</taxon>
        <taxon>Rodentia</taxon>
        <taxon>Myomorpha</taxon>
        <taxon>Muroidea</taxon>
        <taxon>Muridae</taxon>
        <taxon>Murinae</taxon>
        <taxon>Mus</taxon>
        <taxon>Mus</taxon>
    </lineage>
</organism>
<feature type="transmembrane region" description="Helical" evidence="14">
    <location>
        <begin position="87"/>
        <end position="114"/>
    </location>
</feature>
<keyword evidence="4 13" id="KW-0716">Sensory transduction</keyword>
<feature type="transmembrane region" description="Helical" evidence="14">
    <location>
        <begin position="256"/>
        <end position="276"/>
    </location>
</feature>
<proteinExistence type="inferred from homology"/>
<keyword evidence="10" id="KW-0325">Glycoprotein</keyword>
<feature type="transmembrane region" description="Helical" evidence="14">
    <location>
        <begin position="12"/>
        <end position="37"/>
    </location>
</feature>
<dbReference type="SUPFAM" id="SSF81321">
    <property type="entry name" value="Family A G protein-coupled receptor-like"/>
    <property type="match status" value="1"/>
</dbReference>